<dbReference type="GO" id="GO:0005634">
    <property type="term" value="C:nucleus"/>
    <property type="evidence" value="ECO:0007669"/>
    <property type="project" value="UniProtKB-SubCell"/>
</dbReference>
<dbReference type="Pfam" id="PF10221">
    <property type="entry name" value="Mat89Bb"/>
    <property type="match status" value="1"/>
</dbReference>
<keyword evidence="3" id="KW-0963">Cytoplasm</keyword>
<dbReference type="STRING" id="10228.B3S740"/>
<evidence type="ECO:0000256" key="8">
    <source>
        <dbReference type="ARBA" id="ARBA00061603"/>
    </source>
</evidence>
<dbReference type="AlphaFoldDB" id="B3S740"/>
<dbReference type="PANTHER" id="PTHR12955">
    <property type="entry name" value="SARCOMA ANTIGEN NY-SAR-95-RELATED"/>
    <property type="match status" value="1"/>
</dbReference>
<feature type="non-terminal residue" evidence="10">
    <location>
        <position position="1"/>
    </location>
</feature>
<evidence type="ECO:0000256" key="5">
    <source>
        <dbReference type="ARBA" id="ARBA00022776"/>
    </source>
</evidence>
<dbReference type="HOGENOM" id="CLU_1699967_0_0_1"/>
<evidence type="ECO:0000256" key="3">
    <source>
        <dbReference type="ARBA" id="ARBA00022490"/>
    </source>
</evidence>
<evidence type="ECO:0000256" key="2">
    <source>
        <dbReference type="ARBA" id="ARBA00004496"/>
    </source>
</evidence>
<evidence type="ECO:0000256" key="6">
    <source>
        <dbReference type="ARBA" id="ARBA00023242"/>
    </source>
</evidence>
<dbReference type="PANTHER" id="PTHR12955:SF1">
    <property type="entry name" value="INTEGRATOR COMPLEX SUBUNIT 13"/>
    <property type="match status" value="1"/>
</dbReference>
<proteinExistence type="inferred from homology"/>
<feature type="region of interest" description="Disordered" evidence="9">
    <location>
        <begin position="130"/>
        <end position="155"/>
    </location>
</feature>
<dbReference type="eggNOG" id="KOG3711">
    <property type="taxonomic scope" value="Eukaryota"/>
</dbReference>
<dbReference type="EMBL" id="DS985253">
    <property type="protein sequence ID" value="EDV21506.1"/>
    <property type="molecule type" value="Genomic_DNA"/>
</dbReference>
<evidence type="ECO:0000313" key="11">
    <source>
        <dbReference type="Proteomes" id="UP000009022"/>
    </source>
</evidence>
<comment type="subcellular location">
    <subcellularLocation>
        <location evidence="2">Cytoplasm</location>
    </subcellularLocation>
    <subcellularLocation>
        <location evidence="1">Nucleus</location>
    </subcellularLocation>
</comment>
<evidence type="ECO:0000313" key="10">
    <source>
        <dbReference type="EMBL" id="EDV21506.1"/>
    </source>
</evidence>
<keyword evidence="5" id="KW-0498">Mitosis</keyword>
<evidence type="ECO:0000256" key="1">
    <source>
        <dbReference type="ARBA" id="ARBA00004123"/>
    </source>
</evidence>
<dbReference type="CTD" id="6757228"/>
<dbReference type="InterPro" id="IPR019355">
    <property type="entry name" value="Cell_cycle_regulator_Mat89Bb"/>
</dbReference>
<evidence type="ECO:0000256" key="7">
    <source>
        <dbReference type="ARBA" id="ARBA00023306"/>
    </source>
</evidence>
<evidence type="ECO:0000256" key="9">
    <source>
        <dbReference type="SAM" id="MobiDB-lite"/>
    </source>
</evidence>
<dbReference type="OrthoDB" id="5844105at2759"/>
<sequence length="155" mass="17115">EEQSTGTSSNYDVQLLHPSAIHDSLQTSSEDYGNFYTSVVLKWCTPKQASNPLSESQFCTSMSRITPVEPSSRPTICLMNFLLSGRTVALEQPKKTSHKSVISHLLVGHKRQDDCDSDIFVHTLSISRSPLEDPPSISEGSGGRVTDYRINVSRT</sequence>
<dbReference type="RefSeq" id="XP_002116106.1">
    <property type="nucleotide sequence ID" value="XM_002116070.1"/>
</dbReference>
<keyword evidence="7" id="KW-0131">Cell cycle</keyword>
<keyword evidence="4" id="KW-0132">Cell division</keyword>
<gene>
    <name evidence="10" type="ORF">TRIADDRAFT_30328</name>
</gene>
<keyword evidence="11" id="KW-1185">Reference proteome</keyword>
<reference evidence="10 11" key="1">
    <citation type="journal article" date="2008" name="Nature">
        <title>The Trichoplax genome and the nature of placozoans.</title>
        <authorList>
            <person name="Srivastava M."/>
            <person name="Begovic E."/>
            <person name="Chapman J."/>
            <person name="Putnam N.H."/>
            <person name="Hellsten U."/>
            <person name="Kawashima T."/>
            <person name="Kuo A."/>
            <person name="Mitros T."/>
            <person name="Salamov A."/>
            <person name="Carpenter M.L."/>
            <person name="Signorovitch A.Y."/>
            <person name="Moreno M.A."/>
            <person name="Kamm K."/>
            <person name="Grimwood J."/>
            <person name="Schmutz J."/>
            <person name="Shapiro H."/>
            <person name="Grigoriev I.V."/>
            <person name="Buss L.W."/>
            <person name="Schierwater B."/>
            <person name="Dellaporta S.L."/>
            <person name="Rokhsar D.S."/>
        </authorList>
    </citation>
    <scope>NUCLEOTIDE SEQUENCE [LARGE SCALE GENOMIC DNA]</scope>
    <source>
        <strain evidence="10 11">Grell-BS-1999</strain>
    </source>
</reference>
<dbReference type="GeneID" id="6757228"/>
<comment type="similarity">
    <text evidence="8">Belongs to the Integrator subunit 13 family.</text>
</comment>
<evidence type="ECO:0000256" key="4">
    <source>
        <dbReference type="ARBA" id="ARBA00022618"/>
    </source>
</evidence>
<accession>B3S740</accession>
<dbReference type="GO" id="GO:0005737">
    <property type="term" value="C:cytoplasm"/>
    <property type="evidence" value="ECO:0007669"/>
    <property type="project" value="UniProtKB-SubCell"/>
</dbReference>
<protein>
    <submittedName>
        <fullName evidence="10">Uncharacterized protein</fullName>
    </submittedName>
</protein>
<name>B3S740_TRIAD</name>
<keyword evidence="6" id="KW-0539">Nucleus</keyword>
<dbReference type="Proteomes" id="UP000009022">
    <property type="component" value="Unassembled WGS sequence"/>
</dbReference>
<dbReference type="InParanoid" id="B3S740"/>
<organism evidence="10 11">
    <name type="scientific">Trichoplax adhaerens</name>
    <name type="common">Trichoplax reptans</name>
    <dbReference type="NCBI Taxonomy" id="10228"/>
    <lineage>
        <taxon>Eukaryota</taxon>
        <taxon>Metazoa</taxon>
        <taxon>Placozoa</taxon>
        <taxon>Uniplacotomia</taxon>
        <taxon>Trichoplacea</taxon>
        <taxon>Trichoplacidae</taxon>
        <taxon>Trichoplax</taxon>
    </lineage>
</organism>
<dbReference type="KEGG" id="tad:TRIADDRAFT_30328"/>
<dbReference type="GO" id="GO:0051301">
    <property type="term" value="P:cell division"/>
    <property type="evidence" value="ECO:0007669"/>
    <property type="project" value="UniProtKB-KW"/>
</dbReference>